<feature type="transmembrane region" description="Helical" evidence="1">
    <location>
        <begin position="237"/>
        <end position="254"/>
    </location>
</feature>
<feature type="transmembrane region" description="Helical" evidence="1">
    <location>
        <begin position="97"/>
        <end position="114"/>
    </location>
</feature>
<dbReference type="Proteomes" id="UP000466785">
    <property type="component" value="Chromosome"/>
</dbReference>
<feature type="transmembrane region" description="Helical" evidence="1">
    <location>
        <begin position="153"/>
        <end position="174"/>
    </location>
</feature>
<organism evidence="2 3">
    <name type="scientific">Mycolicibacterium poriferae</name>
    <dbReference type="NCBI Taxonomy" id="39694"/>
    <lineage>
        <taxon>Bacteria</taxon>
        <taxon>Bacillati</taxon>
        <taxon>Actinomycetota</taxon>
        <taxon>Actinomycetes</taxon>
        <taxon>Mycobacteriales</taxon>
        <taxon>Mycobacteriaceae</taxon>
        <taxon>Mycolicibacterium</taxon>
    </lineage>
</organism>
<proteinExistence type="predicted"/>
<keyword evidence="3" id="KW-1185">Reference proteome</keyword>
<keyword evidence="1" id="KW-0812">Transmembrane</keyword>
<gene>
    <name evidence="2" type="ORF">MPOR_16010</name>
</gene>
<evidence type="ECO:0000313" key="2">
    <source>
        <dbReference type="EMBL" id="BBX50575.1"/>
    </source>
</evidence>
<dbReference type="EMBL" id="AP022570">
    <property type="protein sequence ID" value="BBX50575.1"/>
    <property type="molecule type" value="Genomic_DNA"/>
</dbReference>
<keyword evidence="1" id="KW-0472">Membrane</keyword>
<evidence type="ECO:0000256" key="1">
    <source>
        <dbReference type="SAM" id="Phobius"/>
    </source>
</evidence>
<dbReference type="KEGG" id="mpof:MPOR_16010"/>
<keyword evidence="1" id="KW-1133">Transmembrane helix</keyword>
<feature type="transmembrane region" description="Helical" evidence="1">
    <location>
        <begin position="120"/>
        <end position="146"/>
    </location>
</feature>
<evidence type="ECO:0000313" key="3">
    <source>
        <dbReference type="Proteomes" id="UP000466785"/>
    </source>
</evidence>
<feature type="transmembrane region" description="Helical" evidence="1">
    <location>
        <begin position="180"/>
        <end position="197"/>
    </location>
</feature>
<protein>
    <submittedName>
        <fullName evidence="2">Uncharacterized protein</fullName>
    </submittedName>
</protein>
<feature type="transmembrane region" description="Helical" evidence="1">
    <location>
        <begin position="275"/>
        <end position="294"/>
    </location>
</feature>
<feature type="transmembrane region" description="Helical" evidence="1">
    <location>
        <begin position="62"/>
        <end position="81"/>
    </location>
</feature>
<reference evidence="2 3" key="1">
    <citation type="journal article" date="2019" name="Emerg. Microbes Infect.">
        <title>Comprehensive subspecies identification of 175 nontuberculous mycobacteria species based on 7547 genomic profiles.</title>
        <authorList>
            <person name="Matsumoto Y."/>
            <person name="Kinjo T."/>
            <person name="Motooka D."/>
            <person name="Nabeya D."/>
            <person name="Jung N."/>
            <person name="Uechi K."/>
            <person name="Horii T."/>
            <person name="Iida T."/>
            <person name="Fujita J."/>
            <person name="Nakamura S."/>
        </authorList>
    </citation>
    <scope>NUCLEOTIDE SEQUENCE [LARGE SCALE GENOMIC DNA]</scope>
    <source>
        <strain evidence="2 3">JCM 12603</strain>
    </source>
</reference>
<name>A0A6N4V6Q5_9MYCO</name>
<feature type="transmembrane region" description="Helical" evidence="1">
    <location>
        <begin position="31"/>
        <end position="50"/>
    </location>
</feature>
<feature type="transmembrane region" description="Helical" evidence="1">
    <location>
        <begin position="209"/>
        <end position="231"/>
    </location>
</feature>
<sequence length="507" mass="55458">MTAGPATVEDGDAADVSFAQRYYNLHPVYRLVLRWAFIIATTAVAFHQSLLSLVEVTRNGSLGGFVWTVPVAAVLVAFAVARRRRTELPIHDRQTDIIVGLMGMGVAIMIQWVLLPRYDLYFLLLRLDLIAMWLFATSSAVLLFGLRPVIRFAWVWGMLLLVFPLPYYLAVLTFGGGKTAAGAATLLIAGLGAGIAFGPSYRRGAIASLAAWVVGFAVLGVITFFVPTAALWEYQQVPALTALSVVGAIGYFMARRGQPKKVLDRKVEPLAAKQVWAGLPLVLVCTLALAQFQLPSTDGEAPAPRSSPYPLRQEMPMVAPPGWTIQGTLKFPVSRMFGPGAVLVRQQITADVGNPRWDKFSRPRTLVVDSTVSTRPYAFRTFPTRVLYGLTSARISEPQLVQLSRDVEARMISVVDDDLLVTWNSLEFVWGDDELAQRVTVFAVDNHEPGAPFPEPTQSLLPSISTLLTLLFRGNDVLFQEAPTWKDAALLTTFGRALIAAQTGDSP</sequence>
<accession>A0A6N4V6Q5</accession>
<dbReference type="AlphaFoldDB" id="A0A6N4V6Q5"/>
<dbReference type="RefSeq" id="WP_163673183.1">
    <property type="nucleotide sequence ID" value="NZ_AP022570.1"/>
</dbReference>